<dbReference type="EMBL" id="LSRX01001093">
    <property type="protein sequence ID" value="OLP83782.1"/>
    <property type="molecule type" value="Genomic_DNA"/>
</dbReference>
<feature type="signal peptide" evidence="2">
    <location>
        <begin position="1"/>
        <end position="19"/>
    </location>
</feature>
<dbReference type="InterPro" id="IPR000519">
    <property type="entry name" value="P_trefoil_dom"/>
</dbReference>
<comment type="caution">
    <text evidence="4">The sequence shown here is derived from an EMBL/GenBank/DDBJ whole genome shotgun (WGS) entry which is preliminary data.</text>
</comment>
<name>A0A1Q9CLH0_SYMMI</name>
<feature type="chain" id="PRO_5012412555" description="P-type domain-containing protein" evidence="2">
    <location>
        <begin position="20"/>
        <end position="841"/>
    </location>
</feature>
<feature type="domain" description="P-type" evidence="3">
    <location>
        <begin position="372"/>
        <end position="412"/>
    </location>
</feature>
<evidence type="ECO:0000313" key="4">
    <source>
        <dbReference type="EMBL" id="OLP83782.1"/>
    </source>
</evidence>
<dbReference type="AlphaFoldDB" id="A0A1Q9CLH0"/>
<reference evidence="4 5" key="1">
    <citation type="submission" date="2016-02" db="EMBL/GenBank/DDBJ databases">
        <title>Genome analysis of coral dinoflagellate symbionts highlights evolutionary adaptations to a symbiotic lifestyle.</title>
        <authorList>
            <person name="Aranda M."/>
            <person name="Li Y."/>
            <person name="Liew Y.J."/>
            <person name="Baumgarten S."/>
            <person name="Simakov O."/>
            <person name="Wilson M."/>
            <person name="Piel J."/>
            <person name="Ashoor H."/>
            <person name="Bougouffa S."/>
            <person name="Bajic V.B."/>
            <person name="Ryu T."/>
            <person name="Ravasi T."/>
            <person name="Bayer T."/>
            <person name="Micklem G."/>
            <person name="Kim H."/>
            <person name="Bhak J."/>
            <person name="Lajeunesse T.C."/>
            <person name="Voolstra C.R."/>
        </authorList>
    </citation>
    <scope>NUCLEOTIDE SEQUENCE [LARGE SCALE GENOMIC DNA]</scope>
    <source>
        <strain evidence="4 5">CCMP2467</strain>
    </source>
</reference>
<dbReference type="Pfam" id="PF00088">
    <property type="entry name" value="Trefoil"/>
    <property type="match status" value="1"/>
</dbReference>
<dbReference type="InterPro" id="IPR005069">
    <property type="entry name" value="Nucl-diP-sugar_transferase"/>
</dbReference>
<feature type="disulfide bond" evidence="1">
    <location>
        <begin position="383"/>
        <end position="398"/>
    </location>
</feature>
<dbReference type="PROSITE" id="PS51448">
    <property type="entry name" value="P_TREFOIL_2"/>
    <property type="match status" value="1"/>
</dbReference>
<proteinExistence type="predicted"/>
<dbReference type="Proteomes" id="UP000186817">
    <property type="component" value="Unassembled WGS sequence"/>
</dbReference>
<gene>
    <name evidence="4" type="ORF">AK812_SmicGene35424</name>
</gene>
<accession>A0A1Q9CLH0</accession>
<keyword evidence="5" id="KW-1185">Reference proteome</keyword>
<sequence>MAVTNLMVWLLMLVPVIKCNLPQFHNWDCVEEKVPLDWDEVHAAVLEGFQGPGDPDFFVPGEILYAFRASSEAAMQACPLGALYLSIVYSYALLVKHADSEVQTRHSETVSSMLRAFPILVIAGSRWPVYEALHHFSGFHEPISQRSSAVVVCQGAKSASGIDWGQLLKHANLFCNQGMLGLEPGQGSLEHTLSLKTVMDAFGAEPQRVADAAQNECPLGLLFLCVVQMAAAAMRLTGRVQSWAESVEKLMKDLPFYLVSASQWPIYPVLGMLSAMFQRPEYSRALGRQFHGEVHRWGGTHPVAKRFRAFGDLRLLPEELMPFGFDETAETQVEILAAASPYEWLIGMADASQVLKMRPIFRTVLDIIMQLVRASQRHQLRECGYSGISHDRCRVRGCSWNADALPACQLPQPKRKVVLTTFMWGQRWSRLIPAFVAWMHKLHIPTLVVAMGQACREACEVAVEANGGWANSLVGCWDPFATSKAPDSSQELGSILQRHSVVHLLLQLGIDAVAFDFDTFLFEDPRHHLETLAEAKQLDILVARHLDADCLNMGFLYIRSSARTAEWYTRYFSWLHLHPYEREQRGLNALLKFTAQSVSFPPKMPRVASAALDDSNEFVSSRGGWLGDWRRLKFFHWVNPAVTPSNWLELKLSDIAALYELALHHETDLASYGMSLGRLLAVEAADGPQTRLMRSVLEEFIIAEAKDLYLALQSGDEAWHPPCRTRMVCAGVTGDVESIIRFLHRIAAILDTSRPDSFGLLHGAWTNGTQVEVEQLHRQLMEAAQVYNDRRRAAGGLPLHAACVLWRTAATQYWLQCDGIVLFQPGSAADPYRAYGAAPIL</sequence>
<dbReference type="Pfam" id="PF03407">
    <property type="entry name" value="Nucleotid_trans"/>
    <property type="match status" value="1"/>
</dbReference>
<dbReference type="CDD" id="cd00111">
    <property type="entry name" value="Trefoil"/>
    <property type="match status" value="1"/>
</dbReference>
<keyword evidence="2" id="KW-0732">Signal</keyword>
<protein>
    <recommendedName>
        <fullName evidence="3">P-type domain-containing protein</fullName>
    </recommendedName>
</protein>
<comment type="caution">
    <text evidence="1">Lacks conserved residue(s) required for the propagation of feature annotation.</text>
</comment>
<dbReference type="OMA" id="FHEPISQ"/>
<evidence type="ECO:0000313" key="5">
    <source>
        <dbReference type="Proteomes" id="UP000186817"/>
    </source>
</evidence>
<keyword evidence="1" id="KW-1015">Disulfide bond</keyword>
<evidence type="ECO:0000259" key="3">
    <source>
        <dbReference type="PROSITE" id="PS51448"/>
    </source>
</evidence>
<evidence type="ECO:0000256" key="2">
    <source>
        <dbReference type="SAM" id="SignalP"/>
    </source>
</evidence>
<organism evidence="4 5">
    <name type="scientific">Symbiodinium microadriaticum</name>
    <name type="common">Dinoflagellate</name>
    <name type="synonym">Zooxanthella microadriatica</name>
    <dbReference type="NCBI Taxonomy" id="2951"/>
    <lineage>
        <taxon>Eukaryota</taxon>
        <taxon>Sar</taxon>
        <taxon>Alveolata</taxon>
        <taxon>Dinophyceae</taxon>
        <taxon>Suessiales</taxon>
        <taxon>Symbiodiniaceae</taxon>
        <taxon>Symbiodinium</taxon>
    </lineage>
</organism>
<evidence type="ECO:0000256" key="1">
    <source>
        <dbReference type="PROSITE-ProRule" id="PRU00779"/>
    </source>
</evidence>
<dbReference type="OrthoDB" id="414411at2759"/>